<dbReference type="PROSITE" id="PS50005">
    <property type="entry name" value="TPR"/>
    <property type="match status" value="3"/>
</dbReference>
<gene>
    <name evidence="5" type="ORF">SAMN04488541_100733</name>
</gene>
<dbReference type="EMBL" id="FONY01000007">
    <property type="protein sequence ID" value="SFE80309.1"/>
    <property type="molecule type" value="Genomic_DNA"/>
</dbReference>
<accession>A0A1I2DIQ2</accession>
<keyword evidence="6" id="KW-1185">Reference proteome</keyword>
<reference evidence="5 6" key="1">
    <citation type="submission" date="2016-10" db="EMBL/GenBank/DDBJ databases">
        <authorList>
            <person name="de Groot N.N."/>
        </authorList>
    </citation>
    <scope>NUCLEOTIDE SEQUENCE [LARGE SCALE GENOMIC DNA]</scope>
    <source>
        <strain>GEY</strain>
        <strain evidence="6">DSM 9560</strain>
    </source>
</reference>
<dbReference type="RefSeq" id="WP_091541360.1">
    <property type="nucleotide sequence ID" value="NZ_FONY01000007.1"/>
</dbReference>
<evidence type="ECO:0000313" key="6">
    <source>
        <dbReference type="Proteomes" id="UP000199513"/>
    </source>
</evidence>
<evidence type="ECO:0000256" key="2">
    <source>
        <dbReference type="ARBA" id="ARBA00022803"/>
    </source>
</evidence>
<dbReference type="PANTHER" id="PTHR45586">
    <property type="entry name" value="TPR REPEAT-CONTAINING PROTEIN PA4667"/>
    <property type="match status" value="1"/>
</dbReference>
<protein>
    <submittedName>
        <fullName evidence="5">Tfp pilus assembly protein PilF</fullName>
    </submittedName>
</protein>
<feature type="repeat" description="TPR" evidence="3">
    <location>
        <begin position="105"/>
        <end position="138"/>
    </location>
</feature>
<dbReference type="SUPFAM" id="SSF81901">
    <property type="entry name" value="HCP-like"/>
    <property type="match status" value="1"/>
</dbReference>
<dbReference type="Pfam" id="PF13181">
    <property type="entry name" value="TPR_8"/>
    <property type="match status" value="2"/>
</dbReference>
<dbReference type="STRING" id="1003.SAMN04488541_100733"/>
<feature type="chain" id="PRO_5011504081" evidence="4">
    <location>
        <begin position="21"/>
        <end position="980"/>
    </location>
</feature>
<keyword evidence="4" id="KW-0732">Signal</keyword>
<dbReference type="PANTHER" id="PTHR45586:SF1">
    <property type="entry name" value="LIPOPOLYSACCHARIDE ASSEMBLY PROTEIN B"/>
    <property type="match status" value="1"/>
</dbReference>
<sequence length="980" mass="113934">MRFIRILLLLLIVNTCVVFAQNPISQQNGVSSEKDYYTAVELFEKEKYAAAKLLFEQYVAKDLDDENSIKAQNYLVLCALYLKNPDFDYYVNQLVSKYPYHHFTLNTYAQLGTQFFQQGDYVQAAKYLKKLDLEKPNLGNVHLAYQLAYSYFVNKDYQNANKILQKIKGGEHNYAYLASYYAGYIAYMKGDYASATADISKSMQDEKIKHEAELLLVSIYYHQKRYAEVINQILKSKQADQPAYDLLLADSYLTQGDSAIAVQYFEKYIKRSKVQTDRVLFYKMGIAYSSSYVNKLSLSTYYLSKVADETDSLAQIGAYQLGIVYIRQREKIAAIHAFDKCRKLRFNKELQKSASFYYIRLNFEIDDSKNATEGCQFFEKNFLNDTVFIGEINRMRSEAYLNSGNYQSALQYIEKMSSKDLKAQISYQRIAYNYAVELFNNGEFRSAKSALRKSLTFPHNSELTNAAYFYLGEISLHLKQLDSALIFYQKIHTNSLYIADSYLGLGYAYFQMENYTLSIQYFEKYVNSGKETYLKEAYSKQADAYFKIKNFTQALNAYELALKHGSTDFAHNYYHRSLCLIELRKFREAEDLLGLLEEAHHADDRYTDWIKYQKAHIFYESKRQDLCRNMLSQIIDNPTDSPVQSLALLKRGDIYSDGAVYNRAVNDYKTIIEKFPNSEVAQQALQRLQDLNMRGIYIPNLDRLMSRLIRPQASMSQTQSLELKNAQTHFENGDYAKAILTLTRYLQNVLPSENTSEAEYLLGQSYNAIGDTERAGTYFERSKLKKGLLKSAQIDFQIGFFQSAILKFEKVLKSYAEENEQIEAKIGLIKAYFVLKNYEKVMYYLTELKNSYAPHTHPVEHLYFGKLYFSQGQLDEAKTAFEKVIHATNNVYAAEAQYFIGLIYKEQGDYLSSNEELYKVKAKYQNYATWVYEALFAIADNYISLDNLFQAKATVQWIIDNSQDAKIIYRAKEKLMEWER</sequence>
<feature type="repeat" description="TPR" evidence="3">
    <location>
        <begin position="535"/>
        <end position="568"/>
    </location>
</feature>
<evidence type="ECO:0000256" key="3">
    <source>
        <dbReference type="PROSITE-ProRule" id="PRU00339"/>
    </source>
</evidence>
<dbReference type="InterPro" id="IPR051012">
    <property type="entry name" value="CellSynth/LPSAsmb/PSIAsmb"/>
</dbReference>
<evidence type="ECO:0000256" key="4">
    <source>
        <dbReference type="SAM" id="SignalP"/>
    </source>
</evidence>
<dbReference type="SMART" id="SM00028">
    <property type="entry name" value="TPR"/>
    <property type="match status" value="8"/>
</dbReference>
<feature type="repeat" description="TPR" evidence="3">
    <location>
        <begin position="499"/>
        <end position="532"/>
    </location>
</feature>
<dbReference type="OrthoDB" id="9814448at2"/>
<evidence type="ECO:0000313" key="5">
    <source>
        <dbReference type="EMBL" id="SFE80309.1"/>
    </source>
</evidence>
<dbReference type="Gene3D" id="1.25.40.10">
    <property type="entry name" value="Tetratricopeptide repeat domain"/>
    <property type="match status" value="7"/>
</dbReference>
<dbReference type="AlphaFoldDB" id="A0A1I2DIQ2"/>
<proteinExistence type="predicted"/>
<evidence type="ECO:0000256" key="1">
    <source>
        <dbReference type="ARBA" id="ARBA00022737"/>
    </source>
</evidence>
<dbReference type="Pfam" id="PF13174">
    <property type="entry name" value="TPR_6"/>
    <property type="match status" value="1"/>
</dbReference>
<dbReference type="SUPFAM" id="SSF48452">
    <property type="entry name" value="TPR-like"/>
    <property type="match status" value="5"/>
</dbReference>
<keyword evidence="2 3" id="KW-0802">TPR repeat</keyword>
<name>A0A1I2DIQ2_9BACT</name>
<keyword evidence="1" id="KW-0677">Repeat</keyword>
<dbReference type="Pfam" id="PF13432">
    <property type="entry name" value="TPR_16"/>
    <property type="match status" value="3"/>
</dbReference>
<dbReference type="Proteomes" id="UP000199513">
    <property type="component" value="Unassembled WGS sequence"/>
</dbReference>
<dbReference type="InterPro" id="IPR019734">
    <property type="entry name" value="TPR_rpt"/>
</dbReference>
<organism evidence="5 6">
    <name type="scientific">Thermoflexibacter ruber</name>
    <dbReference type="NCBI Taxonomy" id="1003"/>
    <lineage>
        <taxon>Bacteria</taxon>
        <taxon>Pseudomonadati</taxon>
        <taxon>Bacteroidota</taxon>
        <taxon>Cytophagia</taxon>
        <taxon>Cytophagales</taxon>
        <taxon>Thermoflexibacteraceae</taxon>
        <taxon>Thermoflexibacter</taxon>
    </lineage>
</organism>
<dbReference type="InterPro" id="IPR011990">
    <property type="entry name" value="TPR-like_helical_dom_sf"/>
</dbReference>
<feature type="signal peptide" evidence="4">
    <location>
        <begin position="1"/>
        <end position="20"/>
    </location>
</feature>